<dbReference type="FunFam" id="1.10.630.10:FF:000018">
    <property type="entry name" value="Cytochrome P450 monooxygenase"/>
    <property type="match status" value="1"/>
</dbReference>
<dbReference type="EMBL" id="JAVDYC010000001">
    <property type="protein sequence ID" value="MDR7321796.1"/>
    <property type="molecule type" value="Genomic_DNA"/>
</dbReference>
<dbReference type="GO" id="GO:0005506">
    <property type="term" value="F:iron ion binding"/>
    <property type="evidence" value="ECO:0007669"/>
    <property type="project" value="InterPro"/>
</dbReference>
<evidence type="ECO:0000256" key="6">
    <source>
        <dbReference type="ARBA" id="ARBA00023033"/>
    </source>
</evidence>
<evidence type="ECO:0000256" key="2">
    <source>
        <dbReference type="ARBA" id="ARBA00022617"/>
    </source>
</evidence>
<keyword evidence="2" id="KW-0349">Heme</keyword>
<keyword evidence="5" id="KW-0408">Iron</keyword>
<dbReference type="AlphaFoldDB" id="A0AAE3ZLZ5"/>
<proteinExistence type="inferred from homology"/>
<name>A0AAE3ZLZ5_9ACTN</name>
<dbReference type="Proteomes" id="UP001183629">
    <property type="component" value="Unassembled WGS sequence"/>
</dbReference>
<evidence type="ECO:0000256" key="4">
    <source>
        <dbReference type="ARBA" id="ARBA00023002"/>
    </source>
</evidence>
<comment type="similarity">
    <text evidence="1">Belongs to the cytochrome P450 family.</text>
</comment>
<comment type="caution">
    <text evidence="7">The sequence shown here is derived from an EMBL/GenBank/DDBJ whole genome shotgun (WGS) entry which is preliminary data.</text>
</comment>
<dbReference type="GO" id="GO:0004497">
    <property type="term" value="F:monooxygenase activity"/>
    <property type="evidence" value="ECO:0007669"/>
    <property type="project" value="UniProtKB-KW"/>
</dbReference>
<evidence type="ECO:0000313" key="8">
    <source>
        <dbReference type="Proteomes" id="UP001183629"/>
    </source>
</evidence>
<dbReference type="GO" id="GO:0016705">
    <property type="term" value="F:oxidoreductase activity, acting on paired donors, with incorporation or reduction of molecular oxygen"/>
    <property type="evidence" value="ECO:0007669"/>
    <property type="project" value="InterPro"/>
</dbReference>
<dbReference type="CDD" id="cd11029">
    <property type="entry name" value="CYP107-like"/>
    <property type="match status" value="1"/>
</dbReference>
<dbReference type="GO" id="GO:0017000">
    <property type="term" value="P:antibiotic biosynthetic process"/>
    <property type="evidence" value="ECO:0007669"/>
    <property type="project" value="UniProtKB-ARBA"/>
</dbReference>
<dbReference type="PRINTS" id="PR00359">
    <property type="entry name" value="BP450"/>
</dbReference>
<keyword evidence="6" id="KW-0503">Monooxygenase</keyword>
<accession>A0AAE3ZLZ5</accession>
<dbReference type="PANTHER" id="PTHR46696:SF1">
    <property type="entry name" value="CYTOCHROME P450 YJIB-RELATED"/>
    <property type="match status" value="1"/>
</dbReference>
<dbReference type="Pfam" id="PF00067">
    <property type="entry name" value="p450"/>
    <property type="match status" value="1"/>
</dbReference>
<keyword evidence="3" id="KW-0479">Metal-binding</keyword>
<dbReference type="GO" id="GO:0020037">
    <property type="term" value="F:heme binding"/>
    <property type="evidence" value="ECO:0007669"/>
    <property type="project" value="InterPro"/>
</dbReference>
<dbReference type="InterPro" id="IPR002397">
    <property type="entry name" value="Cyt_P450_B"/>
</dbReference>
<evidence type="ECO:0000256" key="5">
    <source>
        <dbReference type="ARBA" id="ARBA00023004"/>
    </source>
</evidence>
<keyword evidence="8" id="KW-1185">Reference proteome</keyword>
<dbReference type="Gene3D" id="1.10.630.10">
    <property type="entry name" value="Cytochrome P450"/>
    <property type="match status" value="1"/>
</dbReference>
<evidence type="ECO:0000256" key="1">
    <source>
        <dbReference type="ARBA" id="ARBA00010617"/>
    </source>
</evidence>
<sequence>MELDLTDPELLRDPIAAYDRAREAAPVVRLTTPGFGVLWGVTRHADARAMLTDPRLAPSPESFIRMGVPEHCRQYMRTMQERDGPEHRRLRDLARPAFTPRRAEAMRPRIAPLIDRLLDDLPGHARDGVTDLLAHVAQPLPMDVICELAGVPAAERDRWRTHGAVILAGDGRALMARVPEMIDDAIRAVGGGRAGDDMIGMLAAADGDRLSEQELVTLVWHLVLAGQVPANLIANSMATLLADPALIGALRAEPALLPGAVEELTRWQPPQMFTIPRFAGEEIEIGGVRIPKGAPVTAVLPAASRDPRVFTDPARLDLRRREAAHLGYGHGPHFCLGAQLARVQTEMVLAALLDRFPRMRLAVDPAELPWVPDPATRRLSALPVTL</sequence>
<dbReference type="InterPro" id="IPR036396">
    <property type="entry name" value="Cyt_P450_sf"/>
</dbReference>
<gene>
    <name evidence="7" type="ORF">J2S44_002046</name>
</gene>
<evidence type="ECO:0000256" key="3">
    <source>
        <dbReference type="ARBA" id="ARBA00022723"/>
    </source>
</evidence>
<dbReference type="PANTHER" id="PTHR46696">
    <property type="entry name" value="P450, PUTATIVE (EUROFUNG)-RELATED"/>
    <property type="match status" value="1"/>
</dbReference>
<keyword evidence="4" id="KW-0560">Oxidoreductase</keyword>
<dbReference type="RefSeq" id="WP_310411142.1">
    <property type="nucleotide sequence ID" value="NZ_JAVDYC010000001.1"/>
</dbReference>
<organism evidence="7 8">
    <name type="scientific">Catenuloplanes niger</name>
    <dbReference type="NCBI Taxonomy" id="587534"/>
    <lineage>
        <taxon>Bacteria</taxon>
        <taxon>Bacillati</taxon>
        <taxon>Actinomycetota</taxon>
        <taxon>Actinomycetes</taxon>
        <taxon>Micromonosporales</taxon>
        <taxon>Micromonosporaceae</taxon>
        <taxon>Catenuloplanes</taxon>
    </lineage>
</organism>
<dbReference type="SUPFAM" id="SSF48264">
    <property type="entry name" value="Cytochrome P450"/>
    <property type="match status" value="1"/>
</dbReference>
<protein>
    <submittedName>
        <fullName evidence="7">Cytochrome P450</fullName>
    </submittedName>
</protein>
<reference evidence="7 8" key="1">
    <citation type="submission" date="2023-07" db="EMBL/GenBank/DDBJ databases">
        <title>Sequencing the genomes of 1000 actinobacteria strains.</title>
        <authorList>
            <person name="Klenk H.-P."/>
        </authorList>
    </citation>
    <scope>NUCLEOTIDE SEQUENCE [LARGE SCALE GENOMIC DNA]</scope>
    <source>
        <strain evidence="7 8">DSM 44711</strain>
    </source>
</reference>
<evidence type="ECO:0000313" key="7">
    <source>
        <dbReference type="EMBL" id="MDR7321796.1"/>
    </source>
</evidence>
<dbReference type="InterPro" id="IPR001128">
    <property type="entry name" value="Cyt_P450"/>
</dbReference>